<evidence type="ECO:0000313" key="3">
    <source>
        <dbReference type="EMBL" id="KAH7118530.1"/>
    </source>
</evidence>
<dbReference type="Proteomes" id="UP000717696">
    <property type="component" value="Unassembled WGS sequence"/>
</dbReference>
<protein>
    <submittedName>
        <fullName evidence="3">Heterokaryon incompatibility protein-domain-containing protein</fullName>
    </submittedName>
</protein>
<dbReference type="SUPFAM" id="SSF48403">
    <property type="entry name" value="Ankyrin repeat"/>
    <property type="match status" value="1"/>
</dbReference>
<keyword evidence="4" id="KW-1185">Reference proteome</keyword>
<feature type="repeat" description="ANK" evidence="1">
    <location>
        <begin position="150"/>
        <end position="182"/>
    </location>
</feature>
<evidence type="ECO:0000313" key="4">
    <source>
        <dbReference type="Proteomes" id="UP000717696"/>
    </source>
</evidence>
<dbReference type="Pfam" id="PF26639">
    <property type="entry name" value="Het-6_barrel"/>
    <property type="match status" value="1"/>
</dbReference>
<dbReference type="PANTHER" id="PTHR24148:SF73">
    <property type="entry name" value="HET DOMAIN PROTEIN (AFU_ORTHOLOGUE AFUA_8G01020)"/>
    <property type="match status" value="1"/>
</dbReference>
<dbReference type="PROSITE" id="PS50297">
    <property type="entry name" value="ANK_REP_REGION"/>
    <property type="match status" value="1"/>
</dbReference>
<name>A0A9P9DDK9_9HYPO</name>
<reference evidence="3" key="1">
    <citation type="journal article" date="2021" name="Nat. Commun.">
        <title>Genetic determinants of endophytism in the Arabidopsis root mycobiome.</title>
        <authorList>
            <person name="Mesny F."/>
            <person name="Miyauchi S."/>
            <person name="Thiergart T."/>
            <person name="Pickel B."/>
            <person name="Atanasova L."/>
            <person name="Karlsson M."/>
            <person name="Huettel B."/>
            <person name="Barry K.W."/>
            <person name="Haridas S."/>
            <person name="Chen C."/>
            <person name="Bauer D."/>
            <person name="Andreopoulos W."/>
            <person name="Pangilinan J."/>
            <person name="LaButti K."/>
            <person name="Riley R."/>
            <person name="Lipzen A."/>
            <person name="Clum A."/>
            <person name="Drula E."/>
            <person name="Henrissat B."/>
            <person name="Kohler A."/>
            <person name="Grigoriev I.V."/>
            <person name="Martin F.M."/>
            <person name="Hacquard S."/>
        </authorList>
    </citation>
    <scope>NUCLEOTIDE SEQUENCE</scope>
    <source>
        <strain evidence="3">MPI-CAGE-AT-0021</strain>
    </source>
</reference>
<keyword evidence="1" id="KW-0040">ANK repeat</keyword>
<feature type="domain" description="Heterokaryon incompatibility" evidence="2">
    <location>
        <begin position="230"/>
        <end position="351"/>
    </location>
</feature>
<organism evidence="3 4">
    <name type="scientific">Dactylonectria estremocensis</name>
    <dbReference type="NCBI Taxonomy" id="1079267"/>
    <lineage>
        <taxon>Eukaryota</taxon>
        <taxon>Fungi</taxon>
        <taxon>Dikarya</taxon>
        <taxon>Ascomycota</taxon>
        <taxon>Pezizomycotina</taxon>
        <taxon>Sordariomycetes</taxon>
        <taxon>Hypocreomycetidae</taxon>
        <taxon>Hypocreales</taxon>
        <taxon>Nectriaceae</taxon>
        <taxon>Dactylonectria</taxon>
    </lineage>
</organism>
<dbReference type="OrthoDB" id="4476201at2759"/>
<gene>
    <name evidence="3" type="ORF">B0J13DRAFT_612987</name>
</gene>
<dbReference type="InterPro" id="IPR036770">
    <property type="entry name" value="Ankyrin_rpt-contain_sf"/>
</dbReference>
<dbReference type="EMBL" id="JAGMUU010000031">
    <property type="protein sequence ID" value="KAH7118530.1"/>
    <property type="molecule type" value="Genomic_DNA"/>
</dbReference>
<dbReference type="Gene3D" id="1.25.40.20">
    <property type="entry name" value="Ankyrin repeat-containing domain"/>
    <property type="match status" value="1"/>
</dbReference>
<accession>A0A9P9DDK9</accession>
<dbReference type="SMART" id="SM00248">
    <property type="entry name" value="ANK"/>
    <property type="match status" value="2"/>
</dbReference>
<dbReference type="Pfam" id="PF06985">
    <property type="entry name" value="HET"/>
    <property type="match status" value="1"/>
</dbReference>
<dbReference type="Pfam" id="PF12796">
    <property type="entry name" value="Ank_2"/>
    <property type="match status" value="1"/>
</dbReference>
<evidence type="ECO:0000256" key="1">
    <source>
        <dbReference type="PROSITE-ProRule" id="PRU00023"/>
    </source>
</evidence>
<proteinExistence type="predicted"/>
<comment type="caution">
    <text evidence="3">The sequence shown here is derived from an EMBL/GenBank/DDBJ whole genome shotgun (WGS) entry which is preliminary data.</text>
</comment>
<evidence type="ECO:0000259" key="2">
    <source>
        <dbReference type="Pfam" id="PF06985"/>
    </source>
</evidence>
<dbReference type="PANTHER" id="PTHR24148">
    <property type="entry name" value="ANKYRIN REPEAT DOMAIN-CONTAINING PROTEIN 39 HOMOLOG-RELATED"/>
    <property type="match status" value="1"/>
</dbReference>
<dbReference type="InterPro" id="IPR010730">
    <property type="entry name" value="HET"/>
</dbReference>
<dbReference type="PROSITE" id="PS50088">
    <property type="entry name" value="ANK_REPEAT"/>
    <property type="match status" value="1"/>
</dbReference>
<dbReference type="InterPro" id="IPR002110">
    <property type="entry name" value="Ankyrin_rpt"/>
</dbReference>
<dbReference type="AlphaFoldDB" id="A0A9P9DDK9"/>
<dbReference type="InterPro" id="IPR052895">
    <property type="entry name" value="HetReg/Transcr_Mod"/>
</dbReference>
<sequence length="760" mass="85816">MDIPIPLPSPRSIRLLWLTKRPEQLVTYSICGVPLIECQLAPVDLDNGPGYNALSYTWGNPKPPTLGSVDEYSTSHRWPIAVNGRLFYVTRNLHELLCRIQHGEIMPPQVDHRFKPYNKTELIQAAEKGDVQQVKKLLGQGASHECQDRFCETALHYAAENGHLDVVKVLLLRGAQRNALDTAHRTPLICCLDQKRGRWQDGAELLRNWHNYDADETVLASCFPTRGMGIWIDALCINQEDIPERNSQVGMMSQIYGSAWAIVTWLGEADDTIEIAWNAINRPYKTIWKKDGFMIHGSYMASVVRYFDSLRDEGLDRDATSDDIVISVRELEAIRNLLRRSWFDRTWVIQETTLAQGINIYCGSYQFEWAELSAFLQVALGGQVSHVLLADRKCPPIKYWRGGPGTGALSLTDIRIWSKPDASERDIVERHRAKHFPGRSYQKKLGLPALLVLSWNFAVSDPRDKVFALLSIARPLDGITADYSKSTAEVFSQAGKIIIQAEGDSAVENWLTGETDDLEPLEALSFIFDKRFNASGGHRAVFYASQLDTLKLDGVVIDTVIEVERTLHLTVELRLIHIALGEWLNIVSRLDAIYPTGENRIQALWQTLEVGKQCDGDQEKAKCYFKRLILRSMAESRRRSTSNHHSRLCQILQELYATDSSSLLPSDEEVNSSHEGLSERGKSCMQANWAQEDTFMDELSVWLKNRAVIRTKGGYLGLATQDTKVNDQVWLLAGGRTPFILRPADVSSRFTFVGEAYVHG</sequence>